<proteinExistence type="predicted"/>
<dbReference type="Proteomes" id="UP000327013">
    <property type="component" value="Unassembled WGS sequence"/>
</dbReference>
<evidence type="ECO:0000313" key="2">
    <source>
        <dbReference type="Proteomes" id="UP000327013"/>
    </source>
</evidence>
<name>A0A5N6L3H5_9ROSI</name>
<sequence>MAHLEIARPSVQTDEIIASTGRLDGLQYSASRDASSRDSLARFDIPAPRHPIGPLSTASAQPCSSLSNKTEPAELAPALANVNFDFTLFKVEAPIEFKGVGTALSQVRRKEAESGRSHATARQLGALFAGLLPKTPKLFSAYGKRASEILKSTDANPNGQAADGFFADYVGADATTIWAGATSGGPAIAAHLLACLLASIWDPPEATSIWVEIVQMRKKEIVARFEENDVASLADIGAAQQDISRDALADWDASSRAWLRCAEQVMKREQKQVQLIFQDRSAAIQTLGSTYKSVLAVWTKSLLIFESLLGGISQRVDSGDLILALSAWHLYPDILLIMDPEPVKITQSDAFFSGSVLTLGLDVSSEQGSGVIWSLPLAHLRHYGEPVQCEQNMNFRDRLSLEELKFVLLGAFLANEDSVRLTTKESIVFLDHLHKAIQNESHKGSREAIEIMRVCSHGSWLGILFEASRQYLEAAGLELQNANRMVKLGLRQSNNFLGRSSNKMLSFIRGILTHGVSSSEERVTILLHAAAQLPGNPYNYSIRYQQDYSESGDRIYEYATANARNPHGRHSGNYGKSDSPPTHARWVHFQANGRSSSLLDNPHSSRIPKWHAQTSYQEYHKHPIPEIGQQEAQTSIETRVAALAALGELEFDREYHTVENCGLYDPIAGCSYLNGANQWQNLVLGDDTAALYYFSPPQSSITNRSRDDDYGSNMTDIHSCAAQICAKALLNPSKGQNFSDGYLTRVVFKYLQTQSTEAHNEFHASLIAVSTGISLLLDSKNATVDVRILQMGPLISKKCFYALTKNHSSFVLGELGRKKHDSLSLDALKPVKLQLADAFACLCFLESGRLDLHPVELAKIQVVAMCCGDSIYVANKLYTDPSHWEAERSISPKRIIGNIGRSGIAFLVPPKQPMILPATITDFRDMLYREFDGQLPDCFRSTTLHMSFTTAQQPITTTSFGSRDEELYLLETRLQVYEGSKWVADLNLLATHMMYQSCLHDNDQEDEEQLHTFPVNASITCMDNWTEVRNQTETELNIVRATGNWQARLAATTVCSALGYEVIVLSGNGCRHCVTECEQSFQPRLELVKRSNDLSMVRRGGIMVNLLALLTSMDSFLPPINPMRHADSLSIGRTLACLLYALGLTWPHDRLPTEVLQIIVDGAL</sequence>
<dbReference type="AlphaFoldDB" id="A0A5N6L3H5"/>
<evidence type="ECO:0000313" key="1">
    <source>
        <dbReference type="EMBL" id="KAB8664856.1"/>
    </source>
</evidence>
<comment type="caution">
    <text evidence="1">The sequence shown here is derived from an EMBL/GenBank/DDBJ whole genome shotgun (WGS) entry which is preliminary data.</text>
</comment>
<keyword evidence="2" id="KW-1185">Reference proteome</keyword>
<accession>A0A5N6L3H5</accession>
<organism evidence="1 2">
    <name type="scientific">Carpinus fangiana</name>
    <dbReference type="NCBI Taxonomy" id="176857"/>
    <lineage>
        <taxon>Eukaryota</taxon>
        <taxon>Viridiplantae</taxon>
        <taxon>Streptophyta</taxon>
        <taxon>Embryophyta</taxon>
        <taxon>Tracheophyta</taxon>
        <taxon>Spermatophyta</taxon>
        <taxon>Magnoliopsida</taxon>
        <taxon>eudicotyledons</taxon>
        <taxon>Gunneridae</taxon>
        <taxon>Pentapetalae</taxon>
        <taxon>rosids</taxon>
        <taxon>fabids</taxon>
        <taxon>Fagales</taxon>
        <taxon>Betulaceae</taxon>
        <taxon>Carpinus</taxon>
    </lineage>
</organism>
<reference evidence="1 2" key="1">
    <citation type="submission" date="2019-06" db="EMBL/GenBank/DDBJ databases">
        <title>A chromosomal-level reference genome of Carpinus fangiana (Coryloideae, Betulaceae).</title>
        <authorList>
            <person name="Yang X."/>
            <person name="Wang Z."/>
            <person name="Zhang L."/>
            <person name="Hao G."/>
            <person name="Liu J."/>
            <person name="Yang Y."/>
        </authorList>
    </citation>
    <scope>NUCLEOTIDE SEQUENCE [LARGE SCALE GENOMIC DNA]</scope>
    <source>
        <strain evidence="1">Cfa_2016G</strain>
        <tissue evidence="1">Leaf</tissue>
    </source>
</reference>
<protein>
    <submittedName>
        <fullName evidence="1">Uncharacterized protein</fullName>
    </submittedName>
</protein>
<gene>
    <name evidence="1" type="ORF">FH972_026279</name>
</gene>
<dbReference type="OrthoDB" id="5354164at2759"/>
<dbReference type="EMBL" id="VIBQ01000083">
    <property type="protein sequence ID" value="KAB8664856.1"/>
    <property type="molecule type" value="Genomic_DNA"/>
</dbReference>